<protein>
    <submittedName>
        <fullName evidence="2">Uncharacterized protein</fullName>
    </submittedName>
</protein>
<evidence type="ECO:0000256" key="1">
    <source>
        <dbReference type="SAM" id="Phobius"/>
    </source>
</evidence>
<evidence type="ECO:0000313" key="3">
    <source>
        <dbReference type="Proteomes" id="UP000822688"/>
    </source>
</evidence>
<sequence length="101" mass="12058">MFCSLLLSLPFFVSFFYLFFCYFPFVFWAFICVCFFFPLSFCLFFISSFLLPFFFSMSFWISGVFREAVPKYEAAVVDNDFVDHTAKNRNMARRQRSVLLA</sequence>
<name>A0A8T0HYA7_CERPU</name>
<keyword evidence="1" id="KW-0812">Transmembrane</keyword>
<evidence type="ECO:0000313" key="2">
    <source>
        <dbReference type="EMBL" id="KAG0576114.1"/>
    </source>
</evidence>
<gene>
    <name evidence="2" type="ORF">KC19_5G056700</name>
</gene>
<feature type="transmembrane region" description="Helical" evidence="1">
    <location>
        <begin position="37"/>
        <end position="61"/>
    </location>
</feature>
<feature type="transmembrane region" description="Helical" evidence="1">
    <location>
        <begin position="7"/>
        <end position="31"/>
    </location>
</feature>
<organism evidence="2 3">
    <name type="scientific">Ceratodon purpureus</name>
    <name type="common">Fire moss</name>
    <name type="synonym">Dicranum purpureum</name>
    <dbReference type="NCBI Taxonomy" id="3225"/>
    <lineage>
        <taxon>Eukaryota</taxon>
        <taxon>Viridiplantae</taxon>
        <taxon>Streptophyta</taxon>
        <taxon>Embryophyta</taxon>
        <taxon>Bryophyta</taxon>
        <taxon>Bryophytina</taxon>
        <taxon>Bryopsida</taxon>
        <taxon>Dicranidae</taxon>
        <taxon>Pseudoditrichales</taxon>
        <taxon>Ditrichaceae</taxon>
        <taxon>Ceratodon</taxon>
    </lineage>
</organism>
<dbReference type="EMBL" id="CM026425">
    <property type="protein sequence ID" value="KAG0576114.1"/>
    <property type="molecule type" value="Genomic_DNA"/>
</dbReference>
<dbReference type="AlphaFoldDB" id="A0A8T0HYA7"/>
<proteinExistence type="predicted"/>
<reference evidence="2" key="1">
    <citation type="submission" date="2020-06" db="EMBL/GenBank/DDBJ databases">
        <title>WGS assembly of Ceratodon purpureus strain R40.</title>
        <authorList>
            <person name="Carey S.B."/>
            <person name="Jenkins J."/>
            <person name="Shu S."/>
            <person name="Lovell J.T."/>
            <person name="Sreedasyam A."/>
            <person name="Maumus F."/>
            <person name="Tiley G.P."/>
            <person name="Fernandez-Pozo N."/>
            <person name="Barry K."/>
            <person name="Chen C."/>
            <person name="Wang M."/>
            <person name="Lipzen A."/>
            <person name="Daum C."/>
            <person name="Saski C.A."/>
            <person name="Payton A.C."/>
            <person name="Mcbreen J.C."/>
            <person name="Conrad R.E."/>
            <person name="Kollar L.M."/>
            <person name="Olsson S."/>
            <person name="Huttunen S."/>
            <person name="Landis J.B."/>
            <person name="Wickett N.J."/>
            <person name="Johnson M.G."/>
            <person name="Rensing S.A."/>
            <person name="Grimwood J."/>
            <person name="Schmutz J."/>
            <person name="Mcdaniel S.F."/>
        </authorList>
    </citation>
    <scope>NUCLEOTIDE SEQUENCE</scope>
    <source>
        <strain evidence="2">R40</strain>
    </source>
</reference>
<keyword evidence="1" id="KW-1133">Transmembrane helix</keyword>
<keyword evidence="1" id="KW-0472">Membrane</keyword>
<comment type="caution">
    <text evidence="2">The sequence shown here is derived from an EMBL/GenBank/DDBJ whole genome shotgun (WGS) entry which is preliminary data.</text>
</comment>
<keyword evidence="3" id="KW-1185">Reference proteome</keyword>
<accession>A0A8T0HYA7</accession>
<dbReference type="Proteomes" id="UP000822688">
    <property type="component" value="Chromosome 5"/>
</dbReference>